<keyword evidence="1" id="KW-0472">Membrane</keyword>
<keyword evidence="1" id="KW-0812">Transmembrane</keyword>
<proteinExistence type="predicted"/>
<feature type="transmembrane region" description="Helical" evidence="1">
    <location>
        <begin position="140"/>
        <end position="162"/>
    </location>
</feature>
<reference evidence="2 3" key="2">
    <citation type="journal article" date="2024" name="Int. J. Syst. Evol. Microbiol.">
        <title>Promethearchaeum syntrophicum gen. nov., sp. nov., an anaerobic, obligately syntrophic archaeon, the first isolate of the lineage 'Asgard' archaea, and proposal of the new archaeal phylum Promethearchaeota phyl. nov. and kingdom Promethearchaeati regn. nov.</title>
        <authorList>
            <person name="Imachi H."/>
            <person name="Nobu M.K."/>
            <person name="Kato S."/>
            <person name="Takaki Y."/>
            <person name="Miyazaki M."/>
            <person name="Miyata M."/>
            <person name="Ogawara M."/>
            <person name="Saito Y."/>
            <person name="Sakai S."/>
            <person name="Tahara Y.O."/>
            <person name="Takano Y."/>
            <person name="Tasumi E."/>
            <person name="Uematsu K."/>
            <person name="Yoshimura T."/>
            <person name="Itoh T."/>
            <person name="Ohkuma M."/>
            <person name="Takai K."/>
        </authorList>
    </citation>
    <scope>NUCLEOTIDE SEQUENCE [LARGE SCALE GENOMIC DNA]</scope>
    <source>
        <strain evidence="2 3">MK-D1</strain>
    </source>
</reference>
<sequence>MKKERIIQALNNEKVLLSIFVFELHILMLWWVETYFHTGSILRYSSISVFVFGLYSQGINVTIFKSLLGFTFTTIFPLIFLTLWIFNWRKKSKSLKMTLQKWNIIVFSSFIILLIARKLYSLPLYYYNSGEGYLFHIMQIWEWYITPVFGLGVILLIFYWIIRKLINEYKNRKILLEHENTLEVIDEHNEIVSKLKKEL</sequence>
<evidence type="ECO:0000313" key="2">
    <source>
        <dbReference type="EMBL" id="QEE16788.1"/>
    </source>
</evidence>
<reference evidence="2 3" key="1">
    <citation type="journal article" date="2020" name="Nature">
        <title>Isolation of an archaeon at the prokaryote-eukaryote interface.</title>
        <authorList>
            <person name="Imachi H."/>
            <person name="Nobu M.K."/>
            <person name="Nakahara N."/>
            <person name="Morono Y."/>
            <person name="Ogawara M."/>
            <person name="Takaki Y."/>
            <person name="Takano Y."/>
            <person name="Uematsu K."/>
            <person name="Ikuta T."/>
            <person name="Ito M."/>
            <person name="Matsui Y."/>
            <person name="Miyazaki M."/>
            <person name="Murata K."/>
            <person name="Saito Y."/>
            <person name="Sakai S."/>
            <person name="Song C."/>
            <person name="Tasumi E."/>
            <person name="Yamanaka Y."/>
            <person name="Yamaguchi T."/>
            <person name="Kamagata Y."/>
            <person name="Tamaki H."/>
            <person name="Takai K."/>
        </authorList>
    </citation>
    <scope>NUCLEOTIDE SEQUENCE [LARGE SCALE GENOMIC DNA]</scope>
    <source>
        <strain evidence="2 3">MK-D1</strain>
    </source>
</reference>
<dbReference type="GeneID" id="41330601"/>
<dbReference type="KEGG" id="psyt:DSAG12_02618"/>
<dbReference type="Proteomes" id="UP000321408">
    <property type="component" value="Chromosome"/>
</dbReference>
<keyword evidence="1" id="KW-1133">Transmembrane helix</keyword>
<dbReference type="RefSeq" id="WP_147663719.1">
    <property type="nucleotide sequence ID" value="NZ_CP042905.2"/>
</dbReference>
<keyword evidence="3" id="KW-1185">Reference proteome</keyword>
<name>A0A5B9DC49_9ARCH</name>
<feature type="transmembrane region" description="Helical" evidence="1">
    <location>
        <begin position="70"/>
        <end position="89"/>
    </location>
</feature>
<organism evidence="2 3">
    <name type="scientific">Promethearchaeum syntrophicum</name>
    <dbReference type="NCBI Taxonomy" id="2594042"/>
    <lineage>
        <taxon>Archaea</taxon>
        <taxon>Promethearchaeati</taxon>
        <taxon>Promethearchaeota</taxon>
        <taxon>Promethearchaeia</taxon>
        <taxon>Promethearchaeales</taxon>
        <taxon>Promethearchaeaceae</taxon>
        <taxon>Promethearchaeum</taxon>
    </lineage>
</organism>
<protein>
    <submittedName>
        <fullName evidence="2">Uncharacterized protein</fullName>
    </submittedName>
</protein>
<feature type="transmembrane region" description="Helical" evidence="1">
    <location>
        <begin position="44"/>
        <end position="64"/>
    </location>
</feature>
<dbReference type="EMBL" id="CP042905">
    <property type="protein sequence ID" value="QEE16788.1"/>
    <property type="molecule type" value="Genomic_DNA"/>
</dbReference>
<evidence type="ECO:0000313" key="3">
    <source>
        <dbReference type="Proteomes" id="UP000321408"/>
    </source>
</evidence>
<evidence type="ECO:0000256" key="1">
    <source>
        <dbReference type="SAM" id="Phobius"/>
    </source>
</evidence>
<feature type="transmembrane region" description="Helical" evidence="1">
    <location>
        <begin position="101"/>
        <end position="120"/>
    </location>
</feature>
<gene>
    <name evidence="2" type="ORF">DSAG12_02618</name>
</gene>
<dbReference type="AlphaFoldDB" id="A0A5B9DC49"/>
<accession>A0A5B9DC49</accession>
<feature type="transmembrane region" description="Helical" evidence="1">
    <location>
        <begin position="15"/>
        <end position="32"/>
    </location>
</feature>